<feature type="non-terminal residue" evidence="1">
    <location>
        <position position="72"/>
    </location>
</feature>
<name>A0A0F9G603_9ZZZZ</name>
<gene>
    <name evidence="1" type="ORF">LCGC14_1867000</name>
</gene>
<reference evidence="1" key="1">
    <citation type="journal article" date="2015" name="Nature">
        <title>Complex archaea that bridge the gap between prokaryotes and eukaryotes.</title>
        <authorList>
            <person name="Spang A."/>
            <person name="Saw J.H."/>
            <person name="Jorgensen S.L."/>
            <person name="Zaremba-Niedzwiedzka K."/>
            <person name="Martijn J."/>
            <person name="Lind A.E."/>
            <person name="van Eijk R."/>
            <person name="Schleper C."/>
            <person name="Guy L."/>
            <person name="Ettema T.J."/>
        </authorList>
    </citation>
    <scope>NUCLEOTIDE SEQUENCE</scope>
</reference>
<evidence type="ECO:0000313" key="1">
    <source>
        <dbReference type="EMBL" id="KKL94204.1"/>
    </source>
</evidence>
<protein>
    <submittedName>
        <fullName evidence="1">Uncharacterized protein</fullName>
    </submittedName>
</protein>
<dbReference type="AlphaFoldDB" id="A0A0F9G603"/>
<accession>A0A0F9G603</accession>
<organism evidence="1">
    <name type="scientific">marine sediment metagenome</name>
    <dbReference type="NCBI Taxonomy" id="412755"/>
    <lineage>
        <taxon>unclassified sequences</taxon>
        <taxon>metagenomes</taxon>
        <taxon>ecological metagenomes</taxon>
    </lineage>
</organism>
<sequence>MIFIIFEKFIKNELKYMKKISEFLGLNPSFNFDSKKIKKNPSKMPLSISLQKKINKSFNSNPKEHIPKLTIK</sequence>
<proteinExistence type="predicted"/>
<dbReference type="EMBL" id="LAZR01018987">
    <property type="protein sequence ID" value="KKL94204.1"/>
    <property type="molecule type" value="Genomic_DNA"/>
</dbReference>
<dbReference type="Gene3D" id="3.40.50.300">
    <property type="entry name" value="P-loop containing nucleotide triphosphate hydrolases"/>
    <property type="match status" value="1"/>
</dbReference>
<dbReference type="InterPro" id="IPR027417">
    <property type="entry name" value="P-loop_NTPase"/>
</dbReference>
<comment type="caution">
    <text evidence="1">The sequence shown here is derived from an EMBL/GenBank/DDBJ whole genome shotgun (WGS) entry which is preliminary data.</text>
</comment>